<evidence type="ECO:0000313" key="2">
    <source>
        <dbReference type="Proteomes" id="UP000807342"/>
    </source>
</evidence>
<keyword evidence="2" id="KW-1185">Reference proteome</keyword>
<accession>A0A9P5XJ80</accession>
<dbReference type="Proteomes" id="UP000807342">
    <property type="component" value="Unassembled WGS sequence"/>
</dbReference>
<gene>
    <name evidence="1" type="ORF">P691DRAFT_296544</name>
</gene>
<name>A0A9P5XJ80_9AGAR</name>
<dbReference type="SUPFAM" id="SSF52047">
    <property type="entry name" value="RNI-like"/>
    <property type="match status" value="1"/>
</dbReference>
<dbReference type="AlphaFoldDB" id="A0A9P5XJ80"/>
<dbReference type="Gene3D" id="3.80.10.10">
    <property type="entry name" value="Ribonuclease Inhibitor"/>
    <property type="match status" value="1"/>
</dbReference>
<evidence type="ECO:0000313" key="1">
    <source>
        <dbReference type="EMBL" id="KAF9451924.1"/>
    </source>
</evidence>
<proteinExistence type="predicted"/>
<dbReference type="EMBL" id="MU151078">
    <property type="protein sequence ID" value="KAF9451924.1"/>
    <property type="molecule type" value="Genomic_DNA"/>
</dbReference>
<evidence type="ECO:0008006" key="3">
    <source>
        <dbReference type="Google" id="ProtNLM"/>
    </source>
</evidence>
<organism evidence="1 2">
    <name type="scientific">Macrolepiota fuliginosa MF-IS2</name>
    <dbReference type="NCBI Taxonomy" id="1400762"/>
    <lineage>
        <taxon>Eukaryota</taxon>
        <taxon>Fungi</taxon>
        <taxon>Dikarya</taxon>
        <taxon>Basidiomycota</taxon>
        <taxon>Agaricomycotina</taxon>
        <taxon>Agaricomycetes</taxon>
        <taxon>Agaricomycetidae</taxon>
        <taxon>Agaricales</taxon>
        <taxon>Agaricineae</taxon>
        <taxon>Agaricaceae</taxon>
        <taxon>Macrolepiota</taxon>
    </lineage>
</organism>
<comment type="caution">
    <text evidence="1">The sequence shown here is derived from an EMBL/GenBank/DDBJ whole genome shotgun (WGS) entry which is preliminary data.</text>
</comment>
<sequence>MLVKHCPCLRELTLDGDCSQLKNLILPILKATWPELQSLSIGITKRFNERPVLRGEARAAQDFIGRHHELRSLQLLGEVTSEMTDGITSHGNLTAFRGRCVHLKAATNLPRLRSVHLTDPHMGSTNYLGILRRFWSITTLGLTLDSEWESMQGVCLSVFEACPMVVHLDLRLAIMSRDPTNYMINIGESIRKAVHLRSLTLACSTSLSWRLTTGALTIILNNPNLDSVALYSCDKLSKPEVSQVMFDYHHSVEFVVSRDRSCEQSKRLSIKEVRRIWPRTWVCRCVKEISKGQDLLFIHAQLPLWSIYE</sequence>
<protein>
    <recommendedName>
        <fullName evidence="3">F-box domain-containing protein</fullName>
    </recommendedName>
</protein>
<dbReference type="InterPro" id="IPR032675">
    <property type="entry name" value="LRR_dom_sf"/>
</dbReference>
<reference evidence="1" key="1">
    <citation type="submission" date="2020-11" db="EMBL/GenBank/DDBJ databases">
        <authorList>
            <consortium name="DOE Joint Genome Institute"/>
            <person name="Ahrendt S."/>
            <person name="Riley R."/>
            <person name="Andreopoulos W."/>
            <person name="Labutti K."/>
            <person name="Pangilinan J."/>
            <person name="Ruiz-Duenas F.J."/>
            <person name="Barrasa J.M."/>
            <person name="Sanchez-Garcia M."/>
            <person name="Camarero S."/>
            <person name="Miyauchi S."/>
            <person name="Serrano A."/>
            <person name="Linde D."/>
            <person name="Babiker R."/>
            <person name="Drula E."/>
            <person name="Ayuso-Fernandez I."/>
            <person name="Pacheco R."/>
            <person name="Padilla G."/>
            <person name="Ferreira P."/>
            <person name="Barriuso J."/>
            <person name="Kellner H."/>
            <person name="Castanera R."/>
            <person name="Alfaro M."/>
            <person name="Ramirez L."/>
            <person name="Pisabarro A.G."/>
            <person name="Kuo A."/>
            <person name="Tritt A."/>
            <person name="Lipzen A."/>
            <person name="He G."/>
            <person name="Yan M."/>
            <person name="Ng V."/>
            <person name="Cullen D."/>
            <person name="Martin F."/>
            <person name="Rosso M.-N."/>
            <person name="Henrissat B."/>
            <person name="Hibbett D."/>
            <person name="Martinez A.T."/>
            <person name="Grigoriev I.V."/>
        </authorList>
    </citation>
    <scope>NUCLEOTIDE SEQUENCE</scope>
    <source>
        <strain evidence="1">MF-IS2</strain>
    </source>
</reference>
<dbReference type="OrthoDB" id="2870744at2759"/>